<sequence>MNDPRWMVITGASSGIGEEMARIAASRGRSLVLVARRQERLAGLAQGLASDAVRIETVALDLERPDSAQALVTTLQERGIVVETLVNNAGFGLRGGFASLPYEEQIAMIELNVTTLTRLCRLVLPDLVAQRRGGIINVASLAAWQAIPFFAVYAATKAYVVSLSEALHEEVRRHGVVVTAVCPGPTTTEFAIRADMEKSKLFNMAPMNAAAVARMGLDGHEAGRAVVIPGLRNRATGFGSRLVPRIVARRVAGWLQG</sequence>
<evidence type="ECO:0000313" key="5">
    <source>
        <dbReference type="Proteomes" id="UP000295122"/>
    </source>
</evidence>
<dbReference type="PANTHER" id="PTHR44196">
    <property type="entry name" value="DEHYDROGENASE/REDUCTASE SDR FAMILY MEMBER 7B"/>
    <property type="match status" value="1"/>
</dbReference>
<evidence type="ECO:0000256" key="3">
    <source>
        <dbReference type="RuleBase" id="RU000363"/>
    </source>
</evidence>
<dbReference type="EMBL" id="SNZR01000016">
    <property type="protein sequence ID" value="TDR87249.1"/>
    <property type="molecule type" value="Genomic_DNA"/>
</dbReference>
<evidence type="ECO:0000256" key="2">
    <source>
        <dbReference type="ARBA" id="ARBA00023002"/>
    </source>
</evidence>
<protein>
    <recommendedName>
        <fullName evidence="6">Short-subunit dehydrogenase</fullName>
    </recommendedName>
</protein>
<organism evidence="4 5">
    <name type="scientific">Enterovirga rhinocerotis</name>
    <dbReference type="NCBI Taxonomy" id="1339210"/>
    <lineage>
        <taxon>Bacteria</taxon>
        <taxon>Pseudomonadati</taxon>
        <taxon>Pseudomonadota</taxon>
        <taxon>Alphaproteobacteria</taxon>
        <taxon>Hyphomicrobiales</taxon>
        <taxon>Methylobacteriaceae</taxon>
        <taxon>Enterovirga</taxon>
    </lineage>
</organism>
<dbReference type="PROSITE" id="PS00061">
    <property type="entry name" value="ADH_SHORT"/>
    <property type="match status" value="1"/>
</dbReference>
<dbReference type="InterPro" id="IPR020904">
    <property type="entry name" value="Sc_DH/Rdtase_CS"/>
</dbReference>
<dbReference type="GO" id="GO:0016020">
    <property type="term" value="C:membrane"/>
    <property type="evidence" value="ECO:0007669"/>
    <property type="project" value="TreeGrafter"/>
</dbReference>
<comment type="similarity">
    <text evidence="1 3">Belongs to the short-chain dehydrogenases/reductases (SDR) family.</text>
</comment>
<dbReference type="AlphaFoldDB" id="A0A4V3DX42"/>
<accession>A0A4V3DX42</accession>
<dbReference type="PRINTS" id="PR00080">
    <property type="entry name" value="SDRFAMILY"/>
</dbReference>
<evidence type="ECO:0008006" key="6">
    <source>
        <dbReference type="Google" id="ProtNLM"/>
    </source>
</evidence>
<dbReference type="Pfam" id="PF00106">
    <property type="entry name" value="adh_short"/>
    <property type="match status" value="1"/>
</dbReference>
<dbReference type="InterPro" id="IPR002347">
    <property type="entry name" value="SDR_fam"/>
</dbReference>
<dbReference type="OrthoDB" id="9808814at2"/>
<dbReference type="InterPro" id="IPR036291">
    <property type="entry name" value="NAD(P)-bd_dom_sf"/>
</dbReference>
<dbReference type="Gene3D" id="3.40.50.720">
    <property type="entry name" value="NAD(P)-binding Rossmann-like Domain"/>
    <property type="match status" value="1"/>
</dbReference>
<comment type="caution">
    <text evidence="4">The sequence shown here is derived from an EMBL/GenBank/DDBJ whole genome shotgun (WGS) entry which is preliminary data.</text>
</comment>
<keyword evidence="5" id="KW-1185">Reference proteome</keyword>
<dbReference type="SUPFAM" id="SSF51735">
    <property type="entry name" value="NAD(P)-binding Rossmann-fold domains"/>
    <property type="match status" value="1"/>
</dbReference>
<proteinExistence type="inferred from homology"/>
<dbReference type="RefSeq" id="WP_133774015.1">
    <property type="nucleotide sequence ID" value="NZ_SNZR01000016.1"/>
</dbReference>
<dbReference type="PIRSF" id="PIRSF000126">
    <property type="entry name" value="11-beta-HSD1"/>
    <property type="match status" value="1"/>
</dbReference>
<gene>
    <name evidence="4" type="ORF">EV668_4329</name>
</gene>
<dbReference type="PANTHER" id="PTHR44196:SF2">
    <property type="entry name" value="SHORT-CHAIN DEHYDROGENASE-RELATED"/>
    <property type="match status" value="1"/>
</dbReference>
<name>A0A4V3DX42_9HYPH</name>
<dbReference type="Proteomes" id="UP000295122">
    <property type="component" value="Unassembled WGS sequence"/>
</dbReference>
<evidence type="ECO:0000313" key="4">
    <source>
        <dbReference type="EMBL" id="TDR87249.1"/>
    </source>
</evidence>
<keyword evidence="2" id="KW-0560">Oxidoreductase</keyword>
<evidence type="ECO:0000256" key="1">
    <source>
        <dbReference type="ARBA" id="ARBA00006484"/>
    </source>
</evidence>
<dbReference type="GO" id="GO:0016491">
    <property type="term" value="F:oxidoreductase activity"/>
    <property type="evidence" value="ECO:0007669"/>
    <property type="project" value="UniProtKB-KW"/>
</dbReference>
<reference evidence="4 5" key="1">
    <citation type="submission" date="2019-03" db="EMBL/GenBank/DDBJ databases">
        <title>Genomic Encyclopedia of Type Strains, Phase IV (KMG-IV): sequencing the most valuable type-strain genomes for metagenomic binning, comparative biology and taxonomic classification.</title>
        <authorList>
            <person name="Goeker M."/>
        </authorList>
    </citation>
    <scope>NUCLEOTIDE SEQUENCE [LARGE SCALE GENOMIC DNA]</scope>
    <source>
        <strain evidence="4 5">DSM 25903</strain>
    </source>
</reference>
<dbReference type="PRINTS" id="PR00081">
    <property type="entry name" value="GDHRDH"/>
</dbReference>